<dbReference type="GO" id="GO:0006508">
    <property type="term" value="P:proteolysis"/>
    <property type="evidence" value="ECO:0007669"/>
    <property type="project" value="InterPro"/>
</dbReference>
<dbReference type="InterPro" id="IPR032466">
    <property type="entry name" value="Metal_Hydrolase"/>
</dbReference>
<dbReference type="Proteomes" id="UP000661691">
    <property type="component" value="Unassembled WGS sequence"/>
</dbReference>
<gene>
    <name evidence="1" type="ORF">IC620_12635</name>
</gene>
<dbReference type="Pfam" id="PF01244">
    <property type="entry name" value="Peptidase_M19"/>
    <property type="match status" value="1"/>
</dbReference>
<dbReference type="InterPro" id="IPR000180">
    <property type="entry name" value="Dipep_AS"/>
</dbReference>
<dbReference type="SUPFAM" id="SSF51556">
    <property type="entry name" value="Metallo-dependent hydrolases"/>
    <property type="match status" value="1"/>
</dbReference>
<dbReference type="InterPro" id="IPR008257">
    <property type="entry name" value="Pept_M19"/>
</dbReference>
<proteinExistence type="predicted"/>
<dbReference type="PANTHER" id="PTHR10443:SF12">
    <property type="entry name" value="DIPEPTIDASE"/>
    <property type="match status" value="1"/>
</dbReference>
<dbReference type="PROSITE" id="PS00869">
    <property type="entry name" value="RENAL_DIPEPTIDASE_1"/>
    <property type="match status" value="1"/>
</dbReference>
<dbReference type="RefSeq" id="WP_191142365.1">
    <property type="nucleotide sequence ID" value="NZ_JACXAH010000020.1"/>
</dbReference>
<dbReference type="Gene3D" id="3.20.20.140">
    <property type="entry name" value="Metal-dependent hydrolases"/>
    <property type="match status" value="1"/>
</dbReference>
<sequence>MRWFDGHCDVLYRMWKEPNKHQFYHEECELDVSYHKLMAGKVDIQVFAVFIPPKVAVRNRREVALKQIDLFYQNILAKSNKMKLIKGSFITDRNDKRIGAMLALEGADALEGDLLNLRIFYYLGVRQIGLTWNYANEVADGIEEMRGAGLTEFGKRLLREMNKLGMVADISHLSVQSFWDVLAMPQVEIVASHSNSFTVCPHKRNLTDEQIKAIISRKGLIGLTFYPPFVAMKKQHVMISDLLRHIDHVCALGGGDHLVFGSDFDGIDQKINLLENASQLLHLKEVLCKYYEKSLVEKWAYTNANQFYSRVLAKL</sequence>
<comment type="caution">
    <text evidence="1">The sequence shown here is derived from an EMBL/GenBank/DDBJ whole genome shotgun (WGS) entry which is preliminary data.</text>
</comment>
<dbReference type="AlphaFoldDB" id="A0A926NGK0"/>
<dbReference type="PANTHER" id="PTHR10443">
    <property type="entry name" value="MICROSOMAL DIPEPTIDASE"/>
    <property type="match status" value="1"/>
</dbReference>
<protein>
    <submittedName>
        <fullName evidence="1">Dipeptidase</fullName>
    </submittedName>
</protein>
<keyword evidence="2" id="KW-1185">Reference proteome</keyword>
<evidence type="ECO:0000313" key="2">
    <source>
        <dbReference type="Proteomes" id="UP000661691"/>
    </source>
</evidence>
<accession>A0A926NGK0</accession>
<dbReference type="PROSITE" id="PS51365">
    <property type="entry name" value="RENAL_DIPEPTIDASE_2"/>
    <property type="match status" value="1"/>
</dbReference>
<dbReference type="GO" id="GO:0070573">
    <property type="term" value="F:metallodipeptidase activity"/>
    <property type="evidence" value="ECO:0007669"/>
    <property type="project" value="InterPro"/>
</dbReference>
<organism evidence="1 2">
    <name type="scientific">Polycladospora coralii</name>
    <dbReference type="NCBI Taxonomy" id="2771432"/>
    <lineage>
        <taxon>Bacteria</taxon>
        <taxon>Bacillati</taxon>
        <taxon>Bacillota</taxon>
        <taxon>Bacilli</taxon>
        <taxon>Bacillales</taxon>
        <taxon>Thermoactinomycetaceae</taxon>
        <taxon>Polycladospora</taxon>
    </lineage>
</organism>
<dbReference type="EMBL" id="JACXAH010000020">
    <property type="protein sequence ID" value="MBD1373194.1"/>
    <property type="molecule type" value="Genomic_DNA"/>
</dbReference>
<evidence type="ECO:0000313" key="1">
    <source>
        <dbReference type="EMBL" id="MBD1373194.1"/>
    </source>
</evidence>
<reference evidence="1" key="1">
    <citation type="submission" date="2020-09" db="EMBL/GenBank/DDBJ databases">
        <title>A novel bacterium of genus Hazenella, isolated from South China Sea.</title>
        <authorList>
            <person name="Huang H."/>
            <person name="Mo K."/>
            <person name="Hu Y."/>
        </authorList>
    </citation>
    <scope>NUCLEOTIDE SEQUENCE</scope>
    <source>
        <strain evidence="1">IB182357</strain>
    </source>
</reference>
<name>A0A926NGK0_9BACL</name>
<dbReference type="CDD" id="cd01301">
    <property type="entry name" value="rDP_like"/>
    <property type="match status" value="1"/>
</dbReference>